<evidence type="ECO:0000313" key="2">
    <source>
        <dbReference type="EMBL" id="KAK5854119.1"/>
    </source>
</evidence>
<reference evidence="2 3" key="2">
    <citation type="journal article" date="2023" name="Mol. Biol. Evol.">
        <title>Genomics of Secondarily Temperate Adaptation in the Only Non-Antarctic Icefish.</title>
        <authorList>
            <person name="Rivera-Colon A.G."/>
            <person name="Rayamajhi N."/>
            <person name="Minhas B.F."/>
            <person name="Madrigal G."/>
            <person name="Bilyk K.T."/>
            <person name="Yoon V."/>
            <person name="Hune M."/>
            <person name="Gregory S."/>
            <person name="Cheng C.H.C."/>
            <person name="Catchen J.M."/>
        </authorList>
    </citation>
    <scope>NUCLEOTIDE SEQUENCE [LARGE SCALE GENOMIC DNA]</scope>
    <source>
        <strain evidence="2">JMC-PN-2008</strain>
    </source>
</reference>
<feature type="region of interest" description="Disordered" evidence="1">
    <location>
        <begin position="70"/>
        <end position="93"/>
    </location>
</feature>
<name>A0AAN7X6A4_ELEMC</name>
<sequence>MGFTAEVRVAKRPSCGTQGLKHGLTSSERDLRPQGRCQLQMEGTPGWIKPVIQEPPLVSELNVTALCPWDSSQRQAGPRGRHMESHTQRSQIK</sequence>
<organism evidence="2 3">
    <name type="scientific">Eleginops maclovinus</name>
    <name type="common">Patagonian blennie</name>
    <name type="synonym">Eleginus maclovinus</name>
    <dbReference type="NCBI Taxonomy" id="56733"/>
    <lineage>
        <taxon>Eukaryota</taxon>
        <taxon>Metazoa</taxon>
        <taxon>Chordata</taxon>
        <taxon>Craniata</taxon>
        <taxon>Vertebrata</taxon>
        <taxon>Euteleostomi</taxon>
        <taxon>Actinopterygii</taxon>
        <taxon>Neopterygii</taxon>
        <taxon>Teleostei</taxon>
        <taxon>Neoteleostei</taxon>
        <taxon>Acanthomorphata</taxon>
        <taxon>Eupercaria</taxon>
        <taxon>Perciformes</taxon>
        <taxon>Notothenioidei</taxon>
        <taxon>Eleginopidae</taxon>
        <taxon>Eleginops</taxon>
    </lineage>
</organism>
<accession>A0AAN7X6A4</accession>
<evidence type="ECO:0000256" key="1">
    <source>
        <dbReference type="SAM" id="MobiDB-lite"/>
    </source>
</evidence>
<protein>
    <submittedName>
        <fullName evidence="2">Uncharacterized protein</fullName>
    </submittedName>
</protein>
<dbReference type="Proteomes" id="UP001346869">
    <property type="component" value="Unassembled WGS sequence"/>
</dbReference>
<reference evidence="2 3" key="1">
    <citation type="journal article" date="2023" name="Genes (Basel)">
        <title>Chromosome-Level Genome Assembly and Circadian Gene Repertoire of the Patagonia Blennie Eleginops maclovinus-The Closest Ancestral Proxy of Antarctic Cryonotothenioids.</title>
        <authorList>
            <person name="Cheng C.C."/>
            <person name="Rivera-Colon A.G."/>
            <person name="Minhas B.F."/>
            <person name="Wilson L."/>
            <person name="Rayamajhi N."/>
            <person name="Vargas-Chacoff L."/>
            <person name="Catchen J.M."/>
        </authorList>
    </citation>
    <scope>NUCLEOTIDE SEQUENCE [LARGE SCALE GENOMIC DNA]</scope>
    <source>
        <strain evidence="2">JMC-PN-2008</strain>
    </source>
</reference>
<dbReference type="AlphaFoldDB" id="A0AAN7X6A4"/>
<evidence type="ECO:0000313" key="3">
    <source>
        <dbReference type="Proteomes" id="UP001346869"/>
    </source>
</evidence>
<proteinExistence type="predicted"/>
<keyword evidence="3" id="KW-1185">Reference proteome</keyword>
<comment type="caution">
    <text evidence="2">The sequence shown here is derived from an EMBL/GenBank/DDBJ whole genome shotgun (WGS) entry which is preliminary data.</text>
</comment>
<dbReference type="EMBL" id="JAUZQC010000019">
    <property type="protein sequence ID" value="KAK5854119.1"/>
    <property type="molecule type" value="Genomic_DNA"/>
</dbReference>
<gene>
    <name evidence="2" type="ORF">PBY51_015216</name>
</gene>